<evidence type="ECO:0000256" key="5">
    <source>
        <dbReference type="ARBA" id="ARBA00022989"/>
    </source>
</evidence>
<keyword evidence="6 7" id="KW-0472">Membrane</keyword>
<feature type="transmembrane region" description="Helical" evidence="7">
    <location>
        <begin position="79"/>
        <end position="101"/>
    </location>
</feature>
<sequence>MPELQWLLAAIPNFARYIVVSFALLFVFIWVYTLLTPWREFALIRQGNTAAAVALVGALLGFCLPLANTIAHSASLTDLVLWAGVALVVQALVHVGLRFLLPNLMQSIEADRMASGVTAGGFAACFGLINAACLTY</sequence>
<feature type="transmembrane region" description="Helical" evidence="7">
    <location>
        <begin position="113"/>
        <end position="132"/>
    </location>
</feature>
<evidence type="ECO:0000256" key="3">
    <source>
        <dbReference type="ARBA" id="ARBA00022475"/>
    </source>
</evidence>
<accession>A0ABS8KN90</accession>
<evidence type="ECO:0000256" key="6">
    <source>
        <dbReference type="ARBA" id="ARBA00023136"/>
    </source>
</evidence>
<dbReference type="RefSeq" id="WP_230548762.1">
    <property type="nucleotide sequence ID" value="NZ_JAJISD010000001.1"/>
</dbReference>
<comment type="caution">
    <text evidence="8">The sequence shown here is derived from an EMBL/GenBank/DDBJ whole genome shotgun (WGS) entry which is preliminary data.</text>
</comment>
<protein>
    <submittedName>
        <fullName evidence="8">DUF350 domain-containing protein</fullName>
    </submittedName>
</protein>
<comment type="subcellular location">
    <subcellularLocation>
        <location evidence="1">Cell membrane</location>
        <topology evidence="1">Multi-pass membrane protein</topology>
    </subcellularLocation>
</comment>
<comment type="similarity">
    <text evidence="2">Belongs to the UPF0719 family.</text>
</comment>
<name>A0ABS8KN90_9HYPH</name>
<dbReference type="InterPro" id="IPR007140">
    <property type="entry name" value="DUF350"/>
</dbReference>
<organism evidence="8 9">
    <name type="scientific">Reyranella aquatilis</name>
    <dbReference type="NCBI Taxonomy" id="2035356"/>
    <lineage>
        <taxon>Bacteria</taxon>
        <taxon>Pseudomonadati</taxon>
        <taxon>Pseudomonadota</taxon>
        <taxon>Alphaproteobacteria</taxon>
        <taxon>Hyphomicrobiales</taxon>
        <taxon>Reyranellaceae</taxon>
        <taxon>Reyranella</taxon>
    </lineage>
</organism>
<keyword evidence="9" id="KW-1185">Reference proteome</keyword>
<dbReference type="Proteomes" id="UP001198862">
    <property type="component" value="Unassembled WGS sequence"/>
</dbReference>
<dbReference type="Pfam" id="PF03994">
    <property type="entry name" value="DUF350"/>
    <property type="match status" value="1"/>
</dbReference>
<feature type="transmembrane region" description="Helical" evidence="7">
    <location>
        <begin position="14"/>
        <end position="35"/>
    </location>
</feature>
<dbReference type="EMBL" id="JAJISD010000001">
    <property type="protein sequence ID" value="MCC8427534.1"/>
    <property type="molecule type" value="Genomic_DNA"/>
</dbReference>
<evidence type="ECO:0000313" key="8">
    <source>
        <dbReference type="EMBL" id="MCC8427534.1"/>
    </source>
</evidence>
<keyword evidence="4 7" id="KW-0812">Transmembrane</keyword>
<feature type="transmembrane region" description="Helical" evidence="7">
    <location>
        <begin position="47"/>
        <end position="67"/>
    </location>
</feature>
<reference evidence="8 9" key="1">
    <citation type="submission" date="2021-11" db="EMBL/GenBank/DDBJ databases">
        <authorList>
            <person name="Lee D.-H."/>
            <person name="Kim S.-B."/>
        </authorList>
    </citation>
    <scope>NUCLEOTIDE SEQUENCE [LARGE SCALE GENOMIC DNA]</scope>
    <source>
        <strain evidence="8 9">KCTC 52223</strain>
    </source>
</reference>
<keyword evidence="5 7" id="KW-1133">Transmembrane helix</keyword>
<evidence type="ECO:0000256" key="2">
    <source>
        <dbReference type="ARBA" id="ARBA00005779"/>
    </source>
</evidence>
<evidence type="ECO:0000256" key="1">
    <source>
        <dbReference type="ARBA" id="ARBA00004651"/>
    </source>
</evidence>
<dbReference type="PANTHER" id="PTHR40043">
    <property type="entry name" value="UPF0719 INNER MEMBRANE PROTEIN YJFL"/>
    <property type="match status" value="1"/>
</dbReference>
<keyword evidence="3" id="KW-1003">Cell membrane</keyword>
<dbReference type="PANTHER" id="PTHR40043:SF1">
    <property type="entry name" value="UPF0719 INNER MEMBRANE PROTEIN YJFL"/>
    <property type="match status" value="1"/>
</dbReference>
<evidence type="ECO:0000256" key="4">
    <source>
        <dbReference type="ARBA" id="ARBA00022692"/>
    </source>
</evidence>
<gene>
    <name evidence="8" type="ORF">LJ725_01045</name>
</gene>
<evidence type="ECO:0000313" key="9">
    <source>
        <dbReference type="Proteomes" id="UP001198862"/>
    </source>
</evidence>
<proteinExistence type="inferred from homology"/>
<evidence type="ECO:0000256" key="7">
    <source>
        <dbReference type="SAM" id="Phobius"/>
    </source>
</evidence>